<reference evidence="1" key="1">
    <citation type="submission" date="2021-02" db="EMBL/GenBank/DDBJ databases">
        <authorList>
            <person name="Palmer J.M."/>
        </authorList>
    </citation>
    <scope>NUCLEOTIDE SEQUENCE</scope>
    <source>
        <strain evidence="1">SCRP23</strain>
    </source>
</reference>
<proteinExistence type="predicted"/>
<dbReference type="Proteomes" id="UP000693981">
    <property type="component" value="Unassembled WGS sequence"/>
</dbReference>
<evidence type="ECO:0008006" key="3">
    <source>
        <dbReference type="Google" id="ProtNLM"/>
    </source>
</evidence>
<comment type="caution">
    <text evidence="1">The sequence shown here is derived from an EMBL/GenBank/DDBJ whole genome shotgun (WGS) entry which is preliminary data.</text>
</comment>
<keyword evidence="2" id="KW-1185">Reference proteome</keyword>
<gene>
    <name evidence="1" type="ORF">PHYBOEH_004960</name>
</gene>
<sequence length="163" mass="17814">MELLEQIPRTMFFKADRAQQTRLLDHIRAAKPGELICIAEYVFTLQDFRDALVERKQVGVKVNLQATGADVKHLGLQRMHFKLVIVGITYAAGGSANLSLAAFTRNDDYVTEVEGCSTGVASARELFFEQYDCKKATLAEADEVAAALANLAATKAANSFANN</sequence>
<dbReference type="EMBL" id="JAGDFL010000261">
    <property type="protein sequence ID" value="KAG7394628.1"/>
    <property type="molecule type" value="Genomic_DNA"/>
</dbReference>
<organism evidence="1 2">
    <name type="scientific">Phytophthora boehmeriae</name>
    <dbReference type="NCBI Taxonomy" id="109152"/>
    <lineage>
        <taxon>Eukaryota</taxon>
        <taxon>Sar</taxon>
        <taxon>Stramenopiles</taxon>
        <taxon>Oomycota</taxon>
        <taxon>Peronosporomycetes</taxon>
        <taxon>Peronosporales</taxon>
        <taxon>Peronosporaceae</taxon>
        <taxon>Phytophthora</taxon>
    </lineage>
</organism>
<dbReference type="AlphaFoldDB" id="A0A8T1WQK8"/>
<protein>
    <recommendedName>
        <fullName evidence="3">Phospholipase D-like domain-containing protein</fullName>
    </recommendedName>
</protein>
<evidence type="ECO:0000313" key="2">
    <source>
        <dbReference type="Proteomes" id="UP000693981"/>
    </source>
</evidence>
<evidence type="ECO:0000313" key="1">
    <source>
        <dbReference type="EMBL" id="KAG7394628.1"/>
    </source>
</evidence>
<accession>A0A8T1WQK8</accession>
<name>A0A8T1WQK8_9STRA</name>